<reference evidence="3 4" key="1">
    <citation type="submission" date="2019-02" db="EMBL/GenBank/DDBJ databases">
        <title>Prokaryotic population dynamics and viral predation in marine succession experiment using metagenomics: the confinement effect.</title>
        <authorList>
            <person name="Haro-Moreno J.M."/>
            <person name="Rodriguez-Valera F."/>
            <person name="Lopez-Perez M."/>
        </authorList>
    </citation>
    <scope>NUCLEOTIDE SEQUENCE [LARGE SCALE GENOMIC DNA]</scope>
    <source>
        <strain evidence="3">MED-G157</strain>
    </source>
</reference>
<evidence type="ECO:0000256" key="1">
    <source>
        <dbReference type="SAM" id="Phobius"/>
    </source>
</evidence>
<dbReference type="Proteomes" id="UP000316199">
    <property type="component" value="Unassembled WGS sequence"/>
</dbReference>
<dbReference type="EMBL" id="SHAG01000022">
    <property type="protein sequence ID" value="RZO75898.1"/>
    <property type="molecule type" value="Genomic_DNA"/>
</dbReference>
<keyword evidence="1" id="KW-0812">Transmembrane</keyword>
<keyword evidence="1" id="KW-0472">Membrane</keyword>
<dbReference type="AlphaFoldDB" id="A0A520S0A2"/>
<dbReference type="InterPro" id="IPR018639">
    <property type="entry name" value="DUF2062"/>
</dbReference>
<protein>
    <submittedName>
        <fullName evidence="3">DUF2062 domain-containing protein</fullName>
    </submittedName>
</protein>
<organism evidence="3 4">
    <name type="scientific">OM182 bacterium</name>
    <dbReference type="NCBI Taxonomy" id="2510334"/>
    <lineage>
        <taxon>Bacteria</taxon>
        <taxon>Pseudomonadati</taxon>
        <taxon>Pseudomonadota</taxon>
        <taxon>Gammaproteobacteria</taxon>
        <taxon>OMG group</taxon>
        <taxon>OM182 clade</taxon>
    </lineage>
</organism>
<feature type="transmembrane region" description="Helical" evidence="1">
    <location>
        <begin position="23"/>
        <end position="42"/>
    </location>
</feature>
<name>A0A520S0A2_9GAMM</name>
<evidence type="ECO:0000313" key="4">
    <source>
        <dbReference type="Proteomes" id="UP000316199"/>
    </source>
</evidence>
<comment type="caution">
    <text evidence="3">The sequence shown here is derived from an EMBL/GenBank/DDBJ whole genome shotgun (WGS) entry which is preliminary data.</text>
</comment>
<proteinExistence type="predicted"/>
<dbReference type="Pfam" id="PF09835">
    <property type="entry name" value="DUF2062"/>
    <property type="match status" value="1"/>
</dbReference>
<evidence type="ECO:0000259" key="2">
    <source>
        <dbReference type="Pfam" id="PF09835"/>
    </source>
</evidence>
<accession>A0A520S0A2</accession>
<evidence type="ECO:0000313" key="3">
    <source>
        <dbReference type="EMBL" id="RZO75898.1"/>
    </source>
</evidence>
<sequence>MIAPFVDLFCGFLRIPFQIRPCFLLFVTMICNVPVAIALLCISNPVPMPAMLYLTYRLGILILGEPNTVSSIELSFSC</sequence>
<keyword evidence="1" id="KW-1133">Transmembrane helix</keyword>
<feature type="domain" description="DUF2062" evidence="2">
    <location>
        <begin position="8"/>
        <end position="69"/>
    </location>
</feature>
<gene>
    <name evidence="3" type="ORF">EVA68_05835</name>
</gene>